<dbReference type="AlphaFoldDB" id="W0V674"/>
<evidence type="ECO:0000313" key="2">
    <source>
        <dbReference type="EMBL" id="CDG84329.1"/>
    </source>
</evidence>
<keyword evidence="3" id="KW-1185">Reference proteome</keyword>
<protein>
    <submittedName>
        <fullName evidence="2">Uncharacterized protein</fullName>
    </submittedName>
</protein>
<feature type="compositionally biased region" description="Polar residues" evidence="1">
    <location>
        <begin position="1"/>
        <end position="15"/>
    </location>
</feature>
<dbReference type="KEGG" id="jag:GJA_3714"/>
<dbReference type="HOGENOM" id="CLU_3169046_0_0_4"/>
<accession>W0V674</accession>
<feature type="region of interest" description="Disordered" evidence="1">
    <location>
        <begin position="1"/>
        <end position="28"/>
    </location>
</feature>
<dbReference type="Proteomes" id="UP000027604">
    <property type="component" value="Chromosome I"/>
</dbReference>
<sequence length="47" mass="4841">MDTTASTGKSEQGQTPLYGGPRREAPGIPNQMGLLVVISIAASIQAQ</sequence>
<reference evidence="2 3" key="1">
    <citation type="journal article" date="2015" name="Genome Announc.">
        <title>Genome Sequence of Mushroom Soft-Rot Pathogen Janthinobacterium agaricidamnosum.</title>
        <authorList>
            <person name="Graupner K."/>
            <person name="Lackner G."/>
            <person name="Hertweck C."/>
        </authorList>
    </citation>
    <scope>NUCLEOTIDE SEQUENCE [LARGE SCALE GENOMIC DNA]</scope>
    <source>
        <strain evidence="3">NBRC 102515 / DSM 9628</strain>
    </source>
</reference>
<gene>
    <name evidence="2" type="ORF">GJA_3714</name>
</gene>
<evidence type="ECO:0000256" key="1">
    <source>
        <dbReference type="SAM" id="MobiDB-lite"/>
    </source>
</evidence>
<dbReference type="EMBL" id="HG322949">
    <property type="protein sequence ID" value="CDG84329.1"/>
    <property type="molecule type" value="Genomic_DNA"/>
</dbReference>
<organism evidence="2 3">
    <name type="scientific">Janthinobacterium agaricidamnosum NBRC 102515 = DSM 9628</name>
    <dbReference type="NCBI Taxonomy" id="1349767"/>
    <lineage>
        <taxon>Bacteria</taxon>
        <taxon>Pseudomonadati</taxon>
        <taxon>Pseudomonadota</taxon>
        <taxon>Betaproteobacteria</taxon>
        <taxon>Burkholderiales</taxon>
        <taxon>Oxalobacteraceae</taxon>
        <taxon>Janthinobacterium</taxon>
    </lineage>
</organism>
<name>W0V674_9BURK</name>
<evidence type="ECO:0000313" key="3">
    <source>
        <dbReference type="Proteomes" id="UP000027604"/>
    </source>
</evidence>
<proteinExistence type="predicted"/>